<comment type="caution">
    <text evidence="2">The sequence shown here is derived from an EMBL/GenBank/DDBJ whole genome shotgun (WGS) entry which is preliminary data.</text>
</comment>
<feature type="domain" description="Glycosyltransferase 2-like" evidence="1">
    <location>
        <begin position="17"/>
        <end position="177"/>
    </location>
</feature>
<dbReference type="PANTHER" id="PTHR22916">
    <property type="entry name" value="GLYCOSYLTRANSFERASE"/>
    <property type="match status" value="1"/>
</dbReference>
<dbReference type="Proteomes" id="UP001198830">
    <property type="component" value="Unassembled WGS sequence"/>
</dbReference>
<dbReference type="Pfam" id="PF00535">
    <property type="entry name" value="Glycos_transf_2"/>
    <property type="match status" value="1"/>
</dbReference>
<dbReference type="InterPro" id="IPR029044">
    <property type="entry name" value="Nucleotide-diphossugar_trans"/>
</dbReference>
<proteinExistence type="predicted"/>
<organism evidence="2 3">
    <name type="scientific">Sphingobium soli</name>
    <dbReference type="NCBI Taxonomy" id="1591116"/>
    <lineage>
        <taxon>Bacteria</taxon>
        <taxon>Pseudomonadati</taxon>
        <taxon>Pseudomonadota</taxon>
        <taxon>Alphaproteobacteria</taxon>
        <taxon>Sphingomonadales</taxon>
        <taxon>Sphingomonadaceae</taxon>
        <taxon>Sphingobium</taxon>
    </lineage>
</organism>
<dbReference type="InterPro" id="IPR001173">
    <property type="entry name" value="Glyco_trans_2-like"/>
</dbReference>
<dbReference type="RefSeq" id="WP_228227960.1">
    <property type="nucleotide sequence ID" value="NZ_JAJGNP010000020.1"/>
</dbReference>
<evidence type="ECO:0000313" key="2">
    <source>
        <dbReference type="EMBL" id="MCC4234468.1"/>
    </source>
</evidence>
<name>A0ABS8HBK4_9SPHN</name>
<accession>A0ABS8HBK4</accession>
<dbReference type="SUPFAM" id="SSF53448">
    <property type="entry name" value="Nucleotide-diphospho-sugar transferases"/>
    <property type="match status" value="1"/>
</dbReference>
<dbReference type="CDD" id="cd00761">
    <property type="entry name" value="Glyco_tranf_GTA_type"/>
    <property type="match status" value="1"/>
</dbReference>
<keyword evidence="3" id="KW-1185">Reference proteome</keyword>
<dbReference type="EMBL" id="JAJGNP010000020">
    <property type="protein sequence ID" value="MCC4234468.1"/>
    <property type="molecule type" value="Genomic_DNA"/>
</dbReference>
<gene>
    <name evidence="2" type="ORF">LL253_17490</name>
</gene>
<protein>
    <submittedName>
        <fullName evidence="2">Glycosyltransferase</fullName>
    </submittedName>
</protein>
<sequence>MTYNCAGWTDSEQPLVSVVVPIYNHEEFLYECLNSVHSQDYDNIELIVIDDSSTDGSFAFASKLLRTPYGQRFNRVYVSRNAKNRGAHATINEGISKAKGELITVINSDDQFLPGRITSIVNAMREKRSDVGFSLVDVVDEGNGTFTAEDLAPFAHFKIRQLLNINRDITTGFGLLRQNLAVSTGNIVFSKNIYDEIGGFLPLKYCHDWDFVLQSLFYCEPAVVLQPLYSYRLHPQNSFKGLSHMAEVETEVVMRRFFRRVIDREPLNSLCPSPSKWPGYFETFVGQKGMSRFYDREMGRGLKSWRIYDRDVA</sequence>
<dbReference type="PANTHER" id="PTHR22916:SF3">
    <property type="entry name" value="UDP-GLCNAC:BETAGAL BETA-1,3-N-ACETYLGLUCOSAMINYLTRANSFERASE-LIKE PROTEIN 1"/>
    <property type="match status" value="1"/>
</dbReference>
<evidence type="ECO:0000313" key="3">
    <source>
        <dbReference type="Proteomes" id="UP001198830"/>
    </source>
</evidence>
<evidence type="ECO:0000259" key="1">
    <source>
        <dbReference type="Pfam" id="PF00535"/>
    </source>
</evidence>
<reference evidence="2 3" key="1">
    <citation type="submission" date="2021-10" db="EMBL/GenBank/DDBJ databases">
        <title>The diversity and Nitrogen Metabolism of Culturable Nitrate-Utilizing Bacteria Within the Oxygen Minimum Zone of the Changjiang (Yangtze River)Estuary.</title>
        <authorList>
            <person name="Zhang D."/>
            <person name="Zheng J."/>
            <person name="Liu S."/>
            <person name="He W."/>
        </authorList>
    </citation>
    <scope>NUCLEOTIDE SEQUENCE [LARGE SCALE GENOMIC DNA]</scope>
    <source>
        <strain evidence="2 3">FXH275-2</strain>
    </source>
</reference>
<dbReference type="Gene3D" id="3.90.550.10">
    <property type="entry name" value="Spore Coat Polysaccharide Biosynthesis Protein SpsA, Chain A"/>
    <property type="match status" value="1"/>
</dbReference>